<sequence length="158" mass="17141">MTTAEWIISNAWVIWLALFLLLAIIEMLSLDLYFIMLGVGALGGVAVALLNGPMWLQVLVFCLISLLMIFLVRPIAVKHLRKSPEGFRTNIERLIGADALILEPTSRMSGSAKIRGEIWTARADANVPSMNPGTYAVVSRIDGATAYLTAKSPDPADG</sequence>
<dbReference type="Pfam" id="PF01957">
    <property type="entry name" value="NfeD"/>
    <property type="match status" value="1"/>
</dbReference>
<evidence type="ECO:0000256" key="5">
    <source>
        <dbReference type="SAM" id="Phobius"/>
    </source>
</evidence>
<dbReference type="Gene3D" id="2.40.50.140">
    <property type="entry name" value="Nucleic acid-binding proteins"/>
    <property type="match status" value="1"/>
</dbReference>
<dbReference type="EMBL" id="PNQX01000001">
    <property type="protein sequence ID" value="PMQ20942.1"/>
    <property type="molecule type" value="Genomic_DNA"/>
</dbReference>
<dbReference type="PANTHER" id="PTHR33507:SF3">
    <property type="entry name" value="INNER MEMBRANE PROTEIN YBBJ"/>
    <property type="match status" value="1"/>
</dbReference>
<reference evidence="8 10" key="2">
    <citation type="submission" date="2019-03" db="EMBL/GenBank/DDBJ databases">
        <title>Glutamicibacter sp. LJH19 genome.</title>
        <authorList>
            <person name="Sinai Borker S."/>
            <person name="Kumar R."/>
        </authorList>
    </citation>
    <scope>NUCLEOTIDE SEQUENCE [LARGE SCALE GENOMIC DNA]</scope>
    <source>
        <strain evidence="8 10">LJH19</strain>
    </source>
</reference>
<feature type="transmembrane region" description="Helical" evidence="5">
    <location>
        <begin position="6"/>
        <end position="25"/>
    </location>
</feature>
<dbReference type="OMA" id="AMPEFGM"/>
<evidence type="ECO:0000256" key="4">
    <source>
        <dbReference type="ARBA" id="ARBA00023136"/>
    </source>
</evidence>
<feature type="transmembrane region" description="Helical" evidence="5">
    <location>
        <begin position="55"/>
        <end position="72"/>
    </location>
</feature>
<evidence type="ECO:0000313" key="10">
    <source>
        <dbReference type="Proteomes" id="UP000297638"/>
    </source>
</evidence>
<keyword evidence="2 5" id="KW-0812">Transmembrane</keyword>
<evidence type="ECO:0000259" key="6">
    <source>
        <dbReference type="Pfam" id="PF01957"/>
    </source>
</evidence>
<comment type="subcellular location">
    <subcellularLocation>
        <location evidence="1">Membrane</location>
        <topology evidence="1">Multi-pass membrane protein</topology>
    </subcellularLocation>
</comment>
<gene>
    <name evidence="7" type="ORF">CIK84_04980</name>
    <name evidence="8" type="ORF">EXY26_09415</name>
</gene>
<dbReference type="EMBL" id="SPDS01000001">
    <property type="protein sequence ID" value="TFH57193.1"/>
    <property type="molecule type" value="Genomic_DNA"/>
</dbReference>
<dbReference type="AlphaFoldDB" id="A0A2N7S483"/>
<keyword evidence="4 5" id="KW-0472">Membrane</keyword>
<feature type="transmembrane region" description="Helical" evidence="5">
    <location>
        <begin position="32"/>
        <end position="49"/>
    </location>
</feature>
<keyword evidence="3 5" id="KW-1133">Transmembrane helix</keyword>
<evidence type="ECO:0000256" key="3">
    <source>
        <dbReference type="ARBA" id="ARBA00022989"/>
    </source>
</evidence>
<dbReference type="RefSeq" id="WP_013348995.1">
    <property type="nucleotide sequence ID" value="NZ_JABUYH010000001.1"/>
</dbReference>
<evidence type="ECO:0000313" key="9">
    <source>
        <dbReference type="Proteomes" id="UP000235739"/>
    </source>
</evidence>
<accession>A0A2N7S483</accession>
<organism evidence="7 9">
    <name type="scientific">Glutamicibacter arilaitensis</name>
    <dbReference type="NCBI Taxonomy" id="256701"/>
    <lineage>
        <taxon>Bacteria</taxon>
        <taxon>Bacillati</taxon>
        <taxon>Actinomycetota</taxon>
        <taxon>Actinomycetes</taxon>
        <taxon>Micrococcales</taxon>
        <taxon>Micrococcaceae</taxon>
        <taxon>Glutamicibacter</taxon>
    </lineage>
</organism>
<protein>
    <submittedName>
        <fullName evidence="7">NfeD family protein</fullName>
    </submittedName>
</protein>
<feature type="domain" description="NfeD-like C-terminal" evidence="6">
    <location>
        <begin position="92"/>
        <end position="146"/>
    </location>
</feature>
<comment type="caution">
    <text evidence="7">The sequence shown here is derived from an EMBL/GenBank/DDBJ whole genome shotgun (WGS) entry which is preliminary data.</text>
</comment>
<dbReference type="GO" id="GO:0005886">
    <property type="term" value="C:plasma membrane"/>
    <property type="evidence" value="ECO:0007669"/>
    <property type="project" value="TreeGrafter"/>
</dbReference>
<name>A0A2N7S483_9MICC</name>
<evidence type="ECO:0000313" key="7">
    <source>
        <dbReference type="EMBL" id="PMQ20942.1"/>
    </source>
</evidence>
<dbReference type="InterPro" id="IPR012340">
    <property type="entry name" value="NA-bd_OB-fold"/>
</dbReference>
<dbReference type="InterPro" id="IPR002810">
    <property type="entry name" value="NfeD-like_C"/>
</dbReference>
<evidence type="ECO:0000313" key="8">
    <source>
        <dbReference type="EMBL" id="TFH57193.1"/>
    </source>
</evidence>
<dbReference type="Proteomes" id="UP000235739">
    <property type="component" value="Unassembled WGS sequence"/>
</dbReference>
<dbReference type="Proteomes" id="UP000297638">
    <property type="component" value="Unassembled WGS sequence"/>
</dbReference>
<evidence type="ECO:0000256" key="2">
    <source>
        <dbReference type="ARBA" id="ARBA00022692"/>
    </source>
</evidence>
<dbReference type="PANTHER" id="PTHR33507">
    <property type="entry name" value="INNER MEMBRANE PROTEIN YBBJ"/>
    <property type="match status" value="1"/>
</dbReference>
<dbReference type="GeneID" id="303185244"/>
<evidence type="ECO:0000256" key="1">
    <source>
        <dbReference type="ARBA" id="ARBA00004141"/>
    </source>
</evidence>
<proteinExistence type="predicted"/>
<dbReference type="InterPro" id="IPR052165">
    <property type="entry name" value="Membrane_assoc_protease"/>
</dbReference>
<reference evidence="7 9" key="1">
    <citation type="journal article" date="2017" name="Elife">
        <title>Extensive horizontal gene transfer in cheese-associated bacteria.</title>
        <authorList>
            <person name="Bonham K.S."/>
            <person name="Wolfe B.E."/>
            <person name="Dutton R.J."/>
        </authorList>
    </citation>
    <scope>NUCLEOTIDE SEQUENCE [LARGE SCALE GENOMIC DNA]</scope>
    <source>
        <strain evidence="7 9">JB182</strain>
    </source>
</reference>